<dbReference type="SUPFAM" id="SSF53850">
    <property type="entry name" value="Periplasmic binding protein-like II"/>
    <property type="match status" value="1"/>
</dbReference>
<dbReference type="eggNOG" id="COG3181">
    <property type="taxonomic scope" value="Bacteria"/>
</dbReference>
<feature type="signal peptide" evidence="2">
    <location>
        <begin position="1"/>
        <end position="26"/>
    </location>
</feature>
<evidence type="ECO:0000313" key="3">
    <source>
        <dbReference type="EMBL" id="ABM59160.1"/>
    </source>
</evidence>
<dbReference type="OrthoDB" id="8678477at2"/>
<dbReference type="STRING" id="391735.Veis_3439"/>
<dbReference type="Gene3D" id="3.40.190.10">
    <property type="entry name" value="Periplasmic binding protein-like II"/>
    <property type="match status" value="1"/>
</dbReference>
<protein>
    <submittedName>
        <fullName evidence="3">Uncharacterized protein UPF0065</fullName>
    </submittedName>
</protein>
<sequence>MPPFITQALASAMLAMQTLALQPAQAQTFPAKPVRVVTPFPAGSGPEVALRLVADRLGKRWGQPVIVDNRPGASGFIAIEAVKRATPDGHELLQMDNAQMAAQPFLFKKLPYDLLRDFEPVTPLLRNYFFVNVPAGSRHKTMADLLASAKAAPHQVNYGSWFVGSPGHIGAVMLEMASATRMTHVPYKDMSQLYVAVGNRELDWAFGSAASAGGMQRAGKTRYLAVAAPQRVAGFPDVPTVAESGGPAGFELSAWTALLAPKGTAQAVVEKIRKDVAAVLAEPGVRDKYASMFYEPYALDGAQFLQQLRSDTQRYGQTIQRLGITLD</sequence>
<dbReference type="PANTHER" id="PTHR42928:SF5">
    <property type="entry name" value="BLR1237 PROTEIN"/>
    <property type="match status" value="1"/>
</dbReference>
<dbReference type="Pfam" id="PF03401">
    <property type="entry name" value="TctC"/>
    <property type="match status" value="1"/>
</dbReference>
<evidence type="ECO:0000256" key="2">
    <source>
        <dbReference type="SAM" id="SignalP"/>
    </source>
</evidence>
<reference evidence="4" key="1">
    <citation type="submission" date="2006-12" db="EMBL/GenBank/DDBJ databases">
        <title>Complete sequence of chromosome 1 of Verminephrobacter eiseniae EF01-2.</title>
        <authorList>
            <person name="Copeland A."/>
            <person name="Lucas S."/>
            <person name="Lapidus A."/>
            <person name="Barry K."/>
            <person name="Detter J.C."/>
            <person name="Glavina del Rio T."/>
            <person name="Dalin E."/>
            <person name="Tice H."/>
            <person name="Pitluck S."/>
            <person name="Chertkov O."/>
            <person name="Brettin T."/>
            <person name="Bruce D."/>
            <person name="Han C."/>
            <person name="Tapia R."/>
            <person name="Gilna P."/>
            <person name="Schmutz J."/>
            <person name="Larimer F."/>
            <person name="Land M."/>
            <person name="Hauser L."/>
            <person name="Kyrpides N."/>
            <person name="Kim E."/>
            <person name="Stahl D."/>
            <person name="Richardson P."/>
        </authorList>
    </citation>
    <scope>NUCLEOTIDE SEQUENCE [LARGE SCALE GENOMIC DNA]</scope>
    <source>
        <strain evidence="4">EF01-2</strain>
    </source>
</reference>
<dbReference type="Gene3D" id="3.40.190.150">
    <property type="entry name" value="Bordetella uptake gene, domain 1"/>
    <property type="match status" value="1"/>
</dbReference>
<dbReference type="InterPro" id="IPR005064">
    <property type="entry name" value="BUG"/>
</dbReference>
<comment type="similarity">
    <text evidence="1">Belongs to the UPF0065 (bug) family.</text>
</comment>
<dbReference type="EMBL" id="CP000542">
    <property type="protein sequence ID" value="ABM59160.1"/>
    <property type="molecule type" value="Genomic_DNA"/>
</dbReference>
<evidence type="ECO:0000313" key="4">
    <source>
        <dbReference type="Proteomes" id="UP000000374"/>
    </source>
</evidence>
<keyword evidence="4" id="KW-1185">Reference proteome</keyword>
<gene>
    <name evidence="3" type="ordered locus">Veis_3439</name>
</gene>
<dbReference type="CDD" id="cd07012">
    <property type="entry name" value="PBP2_Bug_TTT"/>
    <property type="match status" value="1"/>
</dbReference>
<accession>A1WNF3</accession>
<feature type="chain" id="PRO_5002640749" evidence="2">
    <location>
        <begin position="27"/>
        <end position="327"/>
    </location>
</feature>
<dbReference type="PIRSF" id="PIRSF017082">
    <property type="entry name" value="YflP"/>
    <property type="match status" value="1"/>
</dbReference>
<dbReference type="InterPro" id="IPR042100">
    <property type="entry name" value="Bug_dom1"/>
</dbReference>
<dbReference type="AlphaFoldDB" id="A1WNF3"/>
<dbReference type="RefSeq" id="WP_011811152.1">
    <property type="nucleotide sequence ID" value="NC_008786.1"/>
</dbReference>
<organism evidence="3 4">
    <name type="scientific">Verminephrobacter eiseniae (strain EF01-2)</name>
    <dbReference type="NCBI Taxonomy" id="391735"/>
    <lineage>
        <taxon>Bacteria</taxon>
        <taxon>Pseudomonadati</taxon>
        <taxon>Pseudomonadota</taxon>
        <taxon>Betaproteobacteria</taxon>
        <taxon>Burkholderiales</taxon>
        <taxon>Comamonadaceae</taxon>
        <taxon>Verminephrobacter</taxon>
    </lineage>
</organism>
<dbReference type="Proteomes" id="UP000000374">
    <property type="component" value="Chromosome"/>
</dbReference>
<evidence type="ECO:0000256" key="1">
    <source>
        <dbReference type="ARBA" id="ARBA00006987"/>
    </source>
</evidence>
<dbReference type="GeneID" id="76461865"/>
<keyword evidence="2" id="KW-0732">Signal</keyword>
<name>A1WNF3_VEREI</name>
<dbReference type="HOGENOM" id="CLU_045683_0_1_4"/>
<dbReference type="PANTHER" id="PTHR42928">
    <property type="entry name" value="TRICARBOXYLATE-BINDING PROTEIN"/>
    <property type="match status" value="1"/>
</dbReference>
<proteinExistence type="inferred from homology"/>
<dbReference type="KEGG" id="vei:Veis_3439"/>